<accession>A0AA88DG85</accession>
<dbReference type="InterPro" id="IPR032675">
    <property type="entry name" value="LRR_dom_sf"/>
</dbReference>
<dbReference type="Gene3D" id="3.80.10.10">
    <property type="entry name" value="Ribonuclease Inhibitor"/>
    <property type="match status" value="1"/>
</dbReference>
<proteinExistence type="predicted"/>
<dbReference type="SUPFAM" id="SSF52058">
    <property type="entry name" value="L domain-like"/>
    <property type="match status" value="1"/>
</dbReference>
<sequence length="72" mass="8122">LKHLGKGIQHLTSLENLEIIDCEELQCLPGETLPSSLKKLSILGCPLLAQRCQRETGEDWPKIAHIHRIEIN</sequence>
<reference evidence="1" key="1">
    <citation type="submission" date="2023-07" db="EMBL/GenBank/DDBJ databases">
        <title>draft genome sequence of fig (Ficus carica).</title>
        <authorList>
            <person name="Takahashi T."/>
            <person name="Nishimura K."/>
        </authorList>
    </citation>
    <scope>NUCLEOTIDE SEQUENCE</scope>
</reference>
<evidence type="ECO:0000313" key="1">
    <source>
        <dbReference type="EMBL" id="GMN37749.1"/>
    </source>
</evidence>
<name>A0AA88DG85_FICCA</name>
<dbReference type="Proteomes" id="UP001187192">
    <property type="component" value="Unassembled WGS sequence"/>
</dbReference>
<dbReference type="EMBL" id="BTGU01000007">
    <property type="protein sequence ID" value="GMN37749.1"/>
    <property type="molecule type" value="Genomic_DNA"/>
</dbReference>
<dbReference type="AlphaFoldDB" id="A0AA88DG85"/>
<evidence type="ECO:0000313" key="2">
    <source>
        <dbReference type="Proteomes" id="UP001187192"/>
    </source>
</evidence>
<feature type="non-terminal residue" evidence="1">
    <location>
        <position position="1"/>
    </location>
</feature>
<gene>
    <name evidence="1" type="ORF">TIFTF001_007075</name>
</gene>
<organism evidence="1 2">
    <name type="scientific">Ficus carica</name>
    <name type="common">Common fig</name>
    <dbReference type="NCBI Taxonomy" id="3494"/>
    <lineage>
        <taxon>Eukaryota</taxon>
        <taxon>Viridiplantae</taxon>
        <taxon>Streptophyta</taxon>
        <taxon>Embryophyta</taxon>
        <taxon>Tracheophyta</taxon>
        <taxon>Spermatophyta</taxon>
        <taxon>Magnoliopsida</taxon>
        <taxon>eudicotyledons</taxon>
        <taxon>Gunneridae</taxon>
        <taxon>Pentapetalae</taxon>
        <taxon>rosids</taxon>
        <taxon>fabids</taxon>
        <taxon>Rosales</taxon>
        <taxon>Moraceae</taxon>
        <taxon>Ficeae</taxon>
        <taxon>Ficus</taxon>
    </lineage>
</organism>
<comment type="caution">
    <text evidence="1">The sequence shown here is derived from an EMBL/GenBank/DDBJ whole genome shotgun (WGS) entry which is preliminary data.</text>
</comment>
<keyword evidence="2" id="KW-1185">Reference proteome</keyword>
<protein>
    <submittedName>
        <fullName evidence="1">Uncharacterized protein</fullName>
    </submittedName>
</protein>